<dbReference type="Gene3D" id="3.90.79.10">
    <property type="entry name" value="Nucleoside Triphosphate Pyrophosphohydrolase"/>
    <property type="match status" value="1"/>
</dbReference>
<evidence type="ECO:0000256" key="4">
    <source>
        <dbReference type="ARBA" id="ARBA00022801"/>
    </source>
</evidence>
<keyword evidence="4" id="KW-0378">Hydrolase</keyword>
<evidence type="ECO:0000256" key="2">
    <source>
        <dbReference type="ARBA" id="ARBA00001946"/>
    </source>
</evidence>
<keyword evidence="3" id="KW-0479">Metal-binding</keyword>
<name>A0A8J9S869_PHATR</name>
<dbReference type="CDD" id="cd03426">
    <property type="entry name" value="NUDIX_CoAse_Nudt7"/>
    <property type="match status" value="1"/>
</dbReference>
<dbReference type="PANTHER" id="PTHR12992:SF11">
    <property type="entry name" value="MITOCHONDRIAL COENZYME A DIPHOSPHATASE NUDT8"/>
    <property type="match status" value="1"/>
</dbReference>
<dbReference type="AlphaFoldDB" id="A0A8J9S869"/>
<dbReference type="PANTHER" id="PTHR12992">
    <property type="entry name" value="NUDIX HYDROLASE"/>
    <property type="match status" value="1"/>
</dbReference>
<evidence type="ECO:0000256" key="5">
    <source>
        <dbReference type="ARBA" id="ARBA00022842"/>
    </source>
</evidence>
<gene>
    <name evidence="8" type="ORF">PTTT1_LOCUS20238</name>
</gene>
<reference evidence="8" key="1">
    <citation type="submission" date="2022-02" db="EMBL/GenBank/DDBJ databases">
        <authorList>
            <person name="Giguere J D."/>
        </authorList>
    </citation>
    <scope>NUCLEOTIDE SEQUENCE</scope>
    <source>
        <strain evidence="8">CCAP 1055/1</strain>
    </source>
</reference>
<keyword evidence="5" id="KW-0460">Magnesium</keyword>
<dbReference type="EMBL" id="OU594958">
    <property type="protein sequence ID" value="CAG9282630.1"/>
    <property type="molecule type" value="Genomic_DNA"/>
</dbReference>
<protein>
    <recommendedName>
        <fullName evidence="7">Nudix hydrolase domain-containing protein</fullName>
    </recommendedName>
</protein>
<proteinExistence type="predicted"/>
<dbReference type="InterPro" id="IPR045121">
    <property type="entry name" value="CoAse"/>
</dbReference>
<sequence>MVIRLTVAGCLKTRQSFSLQSKVNLKSVWPLLCKRFEAFCKGSGKFPLMTPQQSDCFMKTLDWTKGDQREAAVLLLLANVEDKPSIVFTLRASHLPQHAAEISFPGGHFEADKDASLIHTALRETKEELLPSDALFEEKVRILGMTSRILSLKGTPVTPVIAALWEDIPLKSIEQLFPGNPSEVNTVFTISIQELLEKETFQGLPKNRFGMKRTPAFPTLHGTIWGLTALILRPVLHRLLKPIFFSIK</sequence>
<evidence type="ECO:0000256" key="6">
    <source>
        <dbReference type="ARBA" id="ARBA00023211"/>
    </source>
</evidence>
<dbReference type="InterPro" id="IPR000086">
    <property type="entry name" value="NUDIX_hydrolase_dom"/>
</dbReference>
<dbReference type="Proteomes" id="UP000836788">
    <property type="component" value="Chromosome 17"/>
</dbReference>
<feature type="domain" description="Nudix hydrolase" evidence="7">
    <location>
        <begin position="68"/>
        <end position="219"/>
    </location>
</feature>
<accession>A0A8J9S869</accession>
<keyword evidence="6" id="KW-0464">Manganese</keyword>
<organism evidence="8">
    <name type="scientific">Phaeodactylum tricornutum</name>
    <name type="common">Diatom</name>
    <dbReference type="NCBI Taxonomy" id="2850"/>
    <lineage>
        <taxon>Eukaryota</taxon>
        <taxon>Sar</taxon>
        <taxon>Stramenopiles</taxon>
        <taxon>Ochrophyta</taxon>
        <taxon>Bacillariophyta</taxon>
        <taxon>Bacillariophyceae</taxon>
        <taxon>Bacillariophycidae</taxon>
        <taxon>Naviculales</taxon>
        <taxon>Phaeodactylaceae</taxon>
        <taxon>Phaeodactylum</taxon>
    </lineage>
</organism>
<dbReference type="OMA" id="WERPWDR"/>
<evidence type="ECO:0000256" key="3">
    <source>
        <dbReference type="ARBA" id="ARBA00022723"/>
    </source>
</evidence>
<evidence type="ECO:0000256" key="1">
    <source>
        <dbReference type="ARBA" id="ARBA00001936"/>
    </source>
</evidence>
<dbReference type="SUPFAM" id="SSF55811">
    <property type="entry name" value="Nudix"/>
    <property type="match status" value="1"/>
</dbReference>
<evidence type="ECO:0000259" key="7">
    <source>
        <dbReference type="PROSITE" id="PS51462"/>
    </source>
</evidence>
<comment type="cofactor">
    <cofactor evidence="2">
        <name>Mg(2+)</name>
        <dbReference type="ChEBI" id="CHEBI:18420"/>
    </cofactor>
</comment>
<evidence type="ECO:0000313" key="8">
    <source>
        <dbReference type="EMBL" id="CAG9282630.1"/>
    </source>
</evidence>
<comment type="cofactor">
    <cofactor evidence="1">
        <name>Mn(2+)</name>
        <dbReference type="ChEBI" id="CHEBI:29035"/>
    </cofactor>
</comment>
<dbReference type="PROSITE" id="PS51462">
    <property type="entry name" value="NUDIX"/>
    <property type="match status" value="1"/>
</dbReference>
<dbReference type="GO" id="GO:0010945">
    <property type="term" value="F:coenzyme A diphosphatase activity"/>
    <property type="evidence" value="ECO:0007669"/>
    <property type="project" value="InterPro"/>
</dbReference>
<dbReference type="GO" id="GO:0046872">
    <property type="term" value="F:metal ion binding"/>
    <property type="evidence" value="ECO:0007669"/>
    <property type="project" value="UniProtKB-KW"/>
</dbReference>
<dbReference type="InterPro" id="IPR015797">
    <property type="entry name" value="NUDIX_hydrolase-like_dom_sf"/>
</dbReference>